<reference evidence="4" key="1">
    <citation type="submission" date="2023-07" db="EMBL/GenBank/DDBJ databases">
        <title>30 novel species of actinomycetes from the DSMZ collection.</title>
        <authorList>
            <person name="Nouioui I."/>
        </authorList>
    </citation>
    <scope>NUCLEOTIDE SEQUENCE [LARGE SCALE GENOMIC DNA]</scope>
    <source>
        <strain evidence="4">DSM 41981</strain>
    </source>
</reference>
<dbReference type="EMBL" id="JAVRES010000002">
    <property type="protein sequence ID" value="MDT0434334.1"/>
    <property type="molecule type" value="Genomic_DNA"/>
</dbReference>
<name>A0ABD5EKR8_9ACTN</name>
<evidence type="ECO:0008006" key="5">
    <source>
        <dbReference type="Google" id="ProtNLM"/>
    </source>
</evidence>
<feature type="compositionally biased region" description="Acidic residues" evidence="1">
    <location>
        <begin position="267"/>
        <end position="283"/>
    </location>
</feature>
<evidence type="ECO:0000256" key="1">
    <source>
        <dbReference type="SAM" id="MobiDB-lite"/>
    </source>
</evidence>
<keyword evidence="4" id="KW-1185">Reference proteome</keyword>
<comment type="caution">
    <text evidence="3">The sequence shown here is derived from an EMBL/GenBank/DDBJ whole genome shotgun (WGS) entry which is preliminary data.</text>
</comment>
<dbReference type="AlphaFoldDB" id="A0ABD5EKR8"/>
<organism evidence="3 4">
    <name type="scientific">Streptomyces doudnae</name>
    <dbReference type="NCBI Taxonomy" id="3075536"/>
    <lineage>
        <taxon>Bacteria</taxon>
        <taxon>Bacillati</taxon>
        <taxon>Actinomycetota</taxon>
        <taxon>Actinomycetes</taxon>
        <taxon>Kitasatosporales</taxon>
        <taxon>Streptomycetaceae</taxon>
        <taxon>Streptomyces</taxon>
    </lineage>
</organism>
<accession>A0ABD5EKR8</accession>
<dbReference type="Proteomes" id="UP001183535">
    <property type="component" value="Unassembled WGS sequence"/>
</dbReference>
<feature type="compositionally biased region" description="Basic and acidic residues" evidence="1">
    <location>
        <begin position="506"/>
        <end position="516"/>
    </location>
</feature>
<feature type="region of interest" description="Disordered" evidence="1">
    <location>
        <begin position="497"/>
        <end position="516"/>
    </location>
</feature>
<evidence type="ECO:0000313" key="4">
    <source>
        <dbReference type="Proteomes" id="UP001183535"/>
    </source>
</evidence>
<feature type="transmembrane region" description="Helical" evidence="2">
    <location>
        <begin position="196"/>
        <end position="216"/>
    </location>
</feature>
<protein>
    <recommendedName>
        <fullName evidence="5">PH domain-containing protein</fullName>
    </recommendedName>
</protein>
<dbReference type="RefSeq" id="WP_093825870.1">
    <property type="nucleotide sequence ID" value="NZ_JAVRES010000002.1"/>
</dbReference>
<feature type="region of interest" description="Disordered" evidence="1">
    <location>
        <begin position="267"/>
        <end position="293"/>
    </location>
</feature>
<keyword evidence="2" id="KW-0812">Transmembrane</keyword>
<proteinExistence type="predicted"/>
<keyword evidence="2" id="KW-1133">Transmembrane helix</keyword>
<feature type="transmembrane region" description="Helical" evidence="2">
    <location>
        <begin position="549"/>
        <end position="567"/>
    </location>
</feature>
<evidence type="ECO:0000313" key="3">
    <source>
        <dbReference type="EMBL" id="MDT0434334.1"/>
    </source>
</evidence>
<sequence length="568" mass="59385">MDSRPLGPIPLPAAARPDDCRPWDGDRARRWTGALPSPLLTVPVRFRVLLPLVLFCVIVASLLAVLGSLPPLPAALLGLLPVLLAARPEAVRFTAPALVVAVGVSTSTLSWPLLTGAALFAVALVAAAGPRLAARAGQREAALAAAGGVTAALPAPAVPVKRGRFLAVVGTLTVLAGGGLLLVAPYGDLPEDRDSAAVLGFLVVGLGLTVLGSGYLGRRRSVALRAHPAPVLGVLVREGRHGDTDVFAADDTDALRPLFRVALTEAYDEESHADDEDDEEGAGDDGGRREDEDGLDLLVPAPLREAVLYGAPWDGAEIVVVSAAVDADDTDAPPVVLWSSGPVRPRSEPAVRAGLLAMERDAGLRKAQEARSRAAAERFAAERFAAERTATGQAPVRGWRAGWRDRSLVAVATVVGLYLFADGGPLWRYGCGTAVGVGCALLLPRLAAWRITADDAGLWVSGLRGPRFVGWDDARVALDEDGDLVVGSAQSSFPGWTLPATRGRSRSPERDARRADRTARTAAELTALIDHPGLRPSAPSTARERGRPLWPLALAAAVLWTAALVLLP</sequence>
<gene>
    <name evidence="3" type="ORF">RM877_06530</name>
</gene>
<feature type="transmembrane region" description="Helical" evidence="2">
    <location>
        <begin position="109"/>
        <end position="129"/>
    </location>
</feature>
<feature type="transmembrane region" description="Helical" evidence="2">
    <location>
        <begin position="48"/>
        <end position="69"/>
    </location>
</feature>
<keyword evidence="2" id="KW-0472">Membrane</keyword>
<evidence type="ECO:0000256" key="2">
    <source>
        <dbReference type="SAM" id="Phobius"/>
    </source>
</evidence>
<feature type="transmembrane region" description="Helical" evidence="2">
    <location>
        <begin position="165"/>
        <end position="184"/>
    </location>
</feature>